<keyword evidence="4" id="KW-0863">Zinc-finger</keyword>
<dbReference type="SMART" id="SM00054">
    <property type="entry name" value="EFh"/>
    <property type="match status" value="2"/>
</dbReference>
<dbReference type="Pfam" id="PF00617">
    <property type="entry name" value="RasGEF"/>
    <property type="match status" value="1"/>
</dbReference>
<dbReference type="PROSITE" id="PS00018">
    <property type="entry name" value="EF_HAND_1"/>
    <property type="match status" value="2"/>
</dbReference>
<dbReference type="SUPFAM" id="SSF47473">
    <property type="entry name" value="EF-hand"/>
    <property type="match status" value="1"/>
</dbReference>
<feature type="domain" description="EF-hand" evidence="11">
    <location>
        <begin position="418"/>
        <end position="453"/>
    </location>
</feature>
<evidence type="ECO:0000256" key="4">
    <source>
        <dbReference type="ARBA" id="ARBA00022771"/>
    </source>
</evidence>
<dbReference type="PANTHER" id="PTHR23113:SF178">
    <property type="entry name" value="RAS GUANYL-RELEASING PROTEIN 3"/>
    <property type="match status" value="1"/>
</dbReference>
<dbReference type="InterPro" id="IPR046349">
    <property type="entry name" value="C1-like_sf"/>
</dbReference>
<feature type="region of interest" description="Disordered" evidence="8">
    <location>
        <begin position="641"/>
        <end position="692"/>
    </location>
</feature>
<evidence type="ECO:0000313" key="12">
    <source>
        <dbReference type="EMBL" id="KAI2654305.1"/>
    </source>
</evidence>
<feature type="compositionally biased region" description="Polar residues" evidence="8">
    <location>
        <begin position="666"/>
        <end position="678"/>
    </location>
</feature>
<organism evidence="12 13">
    <name type="scientific">Labeo rohita</name>
    <name type="common">Indian major carp</name>
    <name type="synonym">Cyprinus rohita</name>
    <dbReference type="NCBI Taxonomy" id="84645"/>
    <lineage>
        <taxon>Eukaryota</taxon>
        <taxon>Metazoa</taxon>
        <taxon>Chordata</taxon>
        <taxon>Craniata</taxon>
        <taxon>Vertebrata</taxon>
        <taxon>Euteleostomi</taxon>
        <taxon>Actinopterygii</taxon>
        <taxon>Neopterygii</taxon>
        <taxon>Teleostei</taxon>
        <taxon>Ostariophysi</taxon>
        <taxon>Cypriniformes</taxon>
        <taxon>Cyprinidae</taxon>
        <taxon>Labeoninae</taxon>
        <taxon>Labeonini</taxon>
        <taxon>Labeo</taxon>
    </lineage>
</organism>
<dbReference type="InterPro" id="IPR000651">
    <property type="entry name" value="Ras-like_Gua-exchang_fac_N"/>
</dbReference>
<dbReference type="PANTHER" id="PTHR23113">
    <property type="entry name" value="GUANINE NUCLEOTIDE EXCHANGE FACTOR"/>
    <property type="match status" value="1"/>
</dbReference>
<feature type="compositionally biased region" description="Basic residues" evidence="8">
    <location>
        <begin position="644"/>
        <end position="656"/>
    </location>
</feature>
<feature type="compositionally biased region" description="Polar residues" evidence="8">
    <location>
        <begin position="383"/>
        <end position="394"/>
    </location>
</feature>
<evidence type="ECO:0000256" key="3">
    <source>
        <dbReference type="ARBA" id="ARBA00022723"/>
    </source>
</evidence>
<dbReference type="Pfam" id="PF13202">
    <property type="entry name" value="EF-hand_5"/>
    <property type="match status" value="2"/>
</dbReference>
<keyword evidence="5" id="KW-0862">Zinc</keyword>
<dbReference type="PRINTS" id="PR00008">
    <property type="entry name" value="DAGPEDOMAIN"/>
</dbReference>
<feature type="region of interest" description="Disordered" evidence="8">
    <location>
        <begin position="378"/>
        <end position="401"/>
    </location>
</feature>
<dbReference type="InterPro" id="IPR002048">
    <property type="entry name" value="EF_hand_dom"/>
</dbReference>
<dbReference type="InterPro" id="IPR001895">
    <property type="entry name" value="RASGEF_cat_dom"/>
</dbReference>
<dbReference type="SMART" id="SM00147">
    <property type="entry name" value="RasGEF"/>
    <property type="match status" value="1"/>
</dbReference>
<feature type="domain" description="EF-hand" evidence="11">
    <location>
        <begin position="456"/>
        <end position="482"/>
    </location>
</feature>
<evidence type="ECO:0000256" key="5">
    <source>
        <dbReference type="ARBA" id="ARBA00022833"/>
    </source>
</evidence>
<dbReference type="SUPFAM" id="SSF57889">
    <property type="entry name" value="Cysteine-rich domain"/>
    <property type="match status" value="1"/>
</dbReference>
<comment type="similarity">
    <text evidence="1">Belongs to the RASGRP family.</text>
</comment>
<sequence>MGSSTLGKAASLELLLEACIHAFDDEGELHENQFPRTLLLMHRWYVSSTELAGKLLIIYPVAVGYWIAEFPAEFDLDLGLIRLTEEFRDAAAQLGGDEHIKLLDISTIPSYDWMRKLTQRKKQVKKGKASLLFDHLEPIELAEHLTFLEYKSIRRISVSVHSRNGKIKCFLHLGRPAAVEDLHYQSYVIHGCLVDNPTLERSIALFNGISQWVQLMVLSKLTPQHRAEKLLHLKNFNTLMAVVGGLSHSSISRLKETHSHLSPEVTKIWNEMTELVSSKGNYCAYRKAFSESEGFKIPILGVHLKDLIAVHVVFPDWVEDGKVNIVKMQQLYLTFNELVSLQSAVAQVEPNMDLIYLLTLSLDLYYTEDEIYELSLLREPRNPKSQPTSPTTPNKPLAPLDWASGVTTKPDPSLVNKHIRKVVDSVFRNYDHDHDGYISQEDFESIAANFPFLDSFCVLDKDQDGLISKDEMMAYFLRANPLLQCKMGPGFIHNFQEMTYLKPTFCEHCAGFLWGIIKQGYKCKDCGVNCHKQCRELLVLACRRLPRSTSLGNVSPGVLTHSSLPSSPNLPTCKDDDEVFTFPAMSPSSGSDLEGKSITLMTGSAQRISVRLQRATTSQATQTEPLWPENGWVAVADSGSHTFPKMRYRPHRKPSKSKGFARWENDTQNSAATRNSRNSQEHGEESQQNGLAEQHLNKTRTSEEDLVHPTNRLLVLPSFNSCISLKALKHLFMKLCSSVAMETPRFHGLASSLVTLEIIFIRGRRAESATALTLMGLNME</sequence>
<dbReference type="PROSITE" id="PS50222">
    <property type="entry name" value="EF_HAND_2"/>
    <property type="match status" value="2"/>
</dbReference>
<name>A0ABQ8LUI8_LABRO</name>
<dbReference type="CDD" id="cd20862">
    <property type="entry name" value="C1_RASGRP3"/>
    <property type="match status" value="1"/>
</dbReference>
<keyword evidence="13" id="KW-1185">Reference proteome</keyword>
<dbReference type="Proteomes" id="UP000830375">
    <property type="component" value="Unassembled WGS sequence"/>
</dbReference>
<dbReference type="PROSITE" id="PS00479">
    <property type="entry name" value="ZF_DAG_PE_1"/>
    <property type="match status" value="1"/>
</dbReference>
<keyword evidence="6" id="KW-0106">Calcium</keyword>
<dbReference type="Gene3D" id="1.10.238.10">
    <property type="entry name" value="EF-hand"/>
    <property type="match status" value="1"/>
</dbReference>
<dbReference type="InterPro" id="IPR011992">
    <property type="entry name" value="EF-hand-dom_pair"/>
</dbReference>
<dbReference type="SUPFAM" id="SSF48366">
    <property type="entry name" value="Ras GEF"/>
    <property type="match status" value="1"/>
</dbReference>
<comment type="caution">
    <text evidence="12">The sequence shown here is derived from an EMBL/GenBank/DDBJ whole genome shotgun (WGS) entry which is preliminary data.</text>
</comment>
<dbReference type="Pfam" id="PF00130">
    <property type="entry name" value="C1_1"/>
    <property type="match status" value="1"/>
</dbReference>
<dbReference type="CDD" id="cd00155">
    <property type="entry name" value="RasGEF"/>
    <property type="match status" value="1"/>
</dbReference>
<dbReference type="CDD" id="cd06224">
    <property type="entry name" value="REM"/>
    <property type="match status" value="1"/>
</dbReference>
<dbReference type="PROSITE" id="PS50009">
    <property type="entry name" value="RASGEF_CAT"/>
    <property type="match status" value="1"/>
</dbReference>
<dbReference type="Gene3D" id="1.10.840.10">
    <property type="entry name" value="Ras guanine-nucleotide exchange factors catalytic domain"/>
    <property type="match status" value="1"/>
</dbReference>
<dbReference type="InterPro" id="IPR023578">
    <property type="entry name" value="Ras_GEF_dom_sf"/>
</dbReference>
<evidence type="ECO:0000313" key="13">
    <source>
        <dbReference type="Proteomes" id="UP000830375"/>
    </source>
</evidence>
<dbReference type="PROSITE" id="PS50081">
    <property type="entry name" value="ZF_DAG_PE_2"/>
    <property type="match status" value="1"/>
</dbReference>
<dbReference type="InterPro" id="IPR002219">
    <property type="entry name" value="PKC_DAG/PE"/>
</dbReference>
<dbReference type="InterPro" id="IPR008937">
    <property type="entry name" value="Ras-like_GEF"/>
</dbReference>
<evidence type="ECO:0000256" key="1">
    <source>
        <dbReference type="ARBA" id="ARBA00009566"/>
    </source>
</evidence>
<dbReference type="SMART" id="SM00109">
    <property type="entry name" value="C1"/>
    <property type="match status" value="1"/>
</dbReference>
<dbReference type="SMART" id="SM00229">
    <property type="entry name" value="RasGEFN"/>
    <property type="match status" value="1"/>
</dbReference>
<accession>A0ABQ8LUI8</accession>
<dbReference type="CDD" id="cd00051">
    <property type="entry name" value="EFh"/>
    <property type="match status" value="1"/>
</dbReference>
<keyword evidence="2 7" id="KW-0344">Guanine-nucleotide releasing factor</keyword>
<protein>
    <submittedName>
        <fullName evidence="12">Ras guanyl-releasing protein 3</fullName>
    </submittedName>
</protein>
<feature type="domain" description="Phorbol-ester/DAG-type" evidence="10">
    <location>
        <begin position="492"/>
        <end position="542"/>
    </location>
</feature>
<evidence type="ECO:0000259" key="11">
    <source>
        <dbReference type="PROSITE" id="PS50222"/>
    </source>
</evidence>
<dbReference type="EMBL" id="JACTAM010000017">
    <property type="protein sequence ID" value="KAI2654305.1"/>
    <property type="molecule type" value="Genomic_DNA"/>
</dbReference>
<evidence type="ECO:0000256" key="8">
    <source>
        <dbReference type="SAM" id="MobiDB-lite"/>
    </source>
</evidence>
<dbReference type="InterPro" id="IPR018247">
    <property type="entry name" value="EF_Hand_1_Ca_BS"/>
</dbReference>
<dbReference type="Gene3D" id="1.20.870.10">
    <property type="entry name" value="Son of sevenless (SoS) protein Chain: S domain 1"/>
    <property type="match status" value="1"/>
</dbReference>
<evidence type="ECO:0000259" key="9">
    <source>
        <dbReference type="PROSITE" id="PS50009"/>
    </source>
</evidence>
<gene>
    <name evidence="12" type="ORF">H4Q32_010992</name>
</gene>
<reference evidence="12 13" key="1">
    <citation type="submission" date="2022-01" db="EMBL/GenBank/DDBJ databases">
        <title>A high-quality chromosome-level genome assembly of rohu carp, Labeo rohita.</title>
        <authorList>
            <person name="Arick M.A. II"/>
            <person name="Hsu C.-Y."/>
            <person name="Magbanua Z."/>
            <person name="Pechanova O."/>
            <person name="Grover C."/>
            <person name="Miller E."/>
            <person name="Thrash A."/>
            <person name="Ezzel L."/>
            <person name="Alam S."/>
            <person name="Benzie J."/>
            <person name="Hamilton M."/>
            <person name="Karsi A."/>
            <person name="Lawrence M.L."/>
            <person name="Peterson D.G."/>
        </authorList>
    </citation>
    <scope>NUCLEOTIDE SEQUENCE [LARGE SCALE GENOMIC DNA]</scope>
    <source>
        <strain evidence="13">BAU-BD-2019</strain>
        <tissue evidence="12">Blood</tissue>
    </source>
</reference>
<dbReference type="InterPro" id="IPR020454">
    <property type="entry name" value="DAG/PE-bd"/>
</dbReference>
<keyword evidence="3" id="KW-0479">Metal-binding</keyword>
<dbReference type="InterPro" id="IPR036964">
    <property type="entry name" value="RASGEF_cat_dom_sf"/>
</dbReference>
<evidence type="ECO:0000256" key="2">
    <source>
        <dbReference type="ARBA" id="ARBA00022658"/>
    </source>
</evidence>
<proteinExistence type="inferred from homology"/>
<evidence type="ECO:0000259" key="10">
    <source>
        <dbReference type="PROSITE" id="PS50081"/>
    </source>
</evidence>
<feature type="domain" description="Ras-GEF" evidence="9">
    <location>
        <begin position="137"/>
        <end position="381"/>
    </location>
</feature>
<evidence type="ECO:0000256" key="7">
    <source>
        <dbReference type="PROSITE-ProRule" id="PRU00168"/>
    </source>
</evidence>
<evidence type="ECO:0000256" key="6">
    <source>
        <dbReference type="ARBA" id="ARBA00022837"/>
    </source>
</evidence>
<dbReference type="Gene3D" id="3.30.60.20">
    <property type="match status" value="1"/>
</dbReference>